<dbReference type="Gene3D" id="2.70.98.30">
    <property type="entry name" value="Golgi alpha-mannosidase II, domain 4"/>
    <property type="match status" value="1"/>
</dbReference>
<comment type="similarity">
    <text evidence="2">Belongs to the glycosyl hydrolase 38 family.</text>
</comment>
<evidence type="ECO:0000256" key="6">
    <source>
        <dbReference type="ARBA" id="ARBA00023295"/>
    </source>
</evidence>
<feature type="signal peptide" evidence="7">
    <location>
        <begin position="1"/>
        <end position="23"/>
    </location>
</feature>
<keyword evidence="5" id="KW-0862">Zinc</keyword>
<dbReference type="EMBL" id="JACEFF010000498">
    <property type="protein sequence ID" value="KAH9636467.1"/>
    <property type="molecule type" value="Genomic_DNA"/>
</dbReference>
<dbReference type="Gene3D" id="3.20.110.10">
    <property type="entry name" value="Glycoside hydrolase 38, N terminal domain"/>
    <property type="match status" value="1"/>
</dbReference>
<dbReference type="InterPro" id="IPR037094">
    <property type="entry name" value="Glyco_hydro_38_cen_sf"/>
</dbReference>
<dbReference type="InterPro" id="IPR050843">
    <property type="entry name" value="Glycosyl_Hydrlase_38"/>
</dbReference>
<keyword evidence="7" id="KW-0732">Signal</keyword>
<evidence type="ECO:0000313" key="10">
    <source>
        <dbReference type="Proteomes" id="UP000814243"/>
    </source>
</evidence>
<organism evidence="9 10">
    <name type="scientific">Spodoptera exigua</name>
    <name type="common">Beet armyworm</name>
    <name type="synonym">Noctua fulgens</name>
    <dbReference type="NCBI Taxonomy" id="7107"/>
    <lineage>
        <taxon>Eukaryota</taxon>
        <taxon>Metazoa</taxon>
        <taxon>Ecdysozoa</taxon>
        <taxon>Arthropoda</taxon>
        <taxon>Hexapoda</taxon>
        <taxon>Insecta</taxon>
        <taxon>Pterygota</taxon>
        <taxon>Neoptera</taxon>
        <taxon>Endopterygota</taxon>
        <taxon>Lepidoptera</taxon>
        <taxon>Glossata</taxon>
        <taxon>Ditrysia</taxon>
        <taxon>Noctuoidea</taxon>
        <taxon>Noctuidae</taxon>
        <taxon>Amphipyrinae</taxon>
        <taxon>Spodoptera</taxon>
    </lineage>
</organism>
<dbReference type="SMART" id="SM00872">
    <property type="entry name" value="Alpha-mann_mid"/>
    <property type="match status" value="1"/>
</dbReference>
<dbReference type="GO" id="GO:0006013">
    <property type="term" value="P:mannose metabolic process"/>
    <property type="evidence" value="ECO:0007669"/>
    <property type="project" value="InterPro"/>
</dbReference>
<feature type="domain" description="Glycoside hydrolase family 38 central" evidence="8">
    <location>
        <begin position="698"/>
        <end position="781"/>
    </location>
</feature>
<dbReference type="SUPFAM" id="SSF88713">
    <property type="entry name" value="Glycoside hydrolase/deacetylase"/>
    <property type="match status" value="1"/>
</dbReference>
<dbReference type="InterPro" id="IPR027291">
    <property type="entry name" value="Glyco_hydro_38_N_sf"/>
</dbReference>
<sequence length="1349" mass="155056">MASTIRVCAAVSFFLLLTGKVTCYEKTLRKIVRNQSKMVQRPFSENTCPGGMCNNISNIQSVRINEVRLFPTVAQMKTVFHNIQRPKISTIFTSHETSKGKASYSKTKMSNPATMNELRLTRNTFTDINVTIEPPKQQTELYNNVTNVNDIKLAIKNYYQIPTPPPSRFFPPIEEPDVQMNTEQREREISITETTASVPSVQKINNEKEDIPVKSILVPSSETVIIPNFHETNNEKKGLQVKGILIPNSKMKVQTESTASSVHKQTMHSVIDIDPDNERADFFIEGLPMDSTMFTYNLTSDPYTCSVLKITNTDIDAQEKFSQLNIEPFWMGRKHFWNHIFDSRYESLMRNPKWPPLQVILVPRTHIDSIWRRTFAQYHKDSVSKILSNIVKKLQFYNTLTFTWNEVSHLSYWWKTTTYRNRAAFRKLLRSGRLEITTGGWVEPDESTSHLFGLVHQLTEGHQWLKQNLNYTPKVAWLTNSVTHSPTMTYLLAASNIYDLVITNVHYAWEQFLAEFQYSDFIWIQSWDGDKSYPSYLNDVLNRMGNDRYPKHAVLTHYLQFNSAGFRACGPNGALCASEYNFATNHKNLDVGAYNVKEKAELLLEQYSKSGTISPHNTIIAPLGGPLHYEMQSEFDFQFNNYKKIADFVAANKEIYKASIEFGTTKDYFDSLKRKHKGFPTIKGDFLNFADISSGSPAYWTGFYTSRPFTKILLRRLQATLRTTEILFSFALNLHVFRRSNISQVYELLIKARETVARLMDRNVVSGTMSANTLKHVHNQMLTTARDCWHIQEISASFLSMKPEKHEPYLQKYVYRDGEFMSALRTVSPGDQVYIFNSLSHDRTEIVELTTRYPNIRIVDHNKKDVTVQINPVWTYTTENLIKLSKMFYKIIFAIMVPPLTLELFQIKETYDASQNAATIFCLSCHVDEVINNGTLYPFTIQPIQSGDIQLESYKHRLVFDEYTGFLKTVLEKETNVEKNILIDYGAFRDSGFNSGMFLFNTNVTKPLQDILSEYRLGIKNKLTLIISGLVTTEITSVYGRLLQHTTRIFNLLRSPLSSAIYMESKVDYEISPKYRELELFLLVQTDINNGNPPEIFTDNNGFQYTARILNISRRVESNMYPITSMAFIQDKNTRLTFITDHAQGVTALQEGQMLFMLDRRVLYNDGRGTPEGLADSTATCHRNFLLLENLVGAPTSFMRQSFKNELKLPSLSALYLANALDNLLDIFLIEKNHTKLCYYAFLPLVKTSFPCDVYLVNFRAVLHRSKIRHDTPDTALMTLHRQSFSCQVDNSAVLHCSGDSNIVLKKILRNTMKIHQMNLPGTDRGVPVLVLTHTNFPPMELTTLSIQF</sequence>
<dbReference type="Gene3D" id="2.60.40.1180">
    <property type="entry name" value="Golgi alpha-mannosidase II"/>
    <property type="match status" value="1"/>
</dbReference>
<dbReference type="SUPFAM" id="SSF88688">
    <property type="entry name" value="Families 57/38 glycoside transferase middle domain"/>
    <property type="match status" value="1"/>
</dbReference>
<proteinExistence type="inferred from homology"/>
<comment type="cofactor">
    <cofactor evidence="1">
        <name>Zn(2+)</name>
        <dbReference type="ChEBI" id="CHEBI:29105"/>
    </cofactor>
</comment>
<keyword evidence="3" id="KW-0479">Metal-binding</keyword>
<dbReference type="SUPFAM" id="SSF74650">
    <property type="entry name" value="Galactose mutarotase-like"/>
    <property type="match status" value="1"/>
</dbReference>
<dbReference type="Pfam" id="PF07748">
    <property type="entry name" value="Glyco_hydro_38C"/>
    <property type="match status" value="1"/>
</dbReference>
<dbReference type="InterPro" id="IPR028995">
    <property type="entry name" value="Glyco_hydro_57/38_cen_sf"/>
</dbReference>
<comment type="caution">
    <text evidence="9">The sequence shown here is derived from an EMBL/GenBank/DDBJ whole genome shotgun (WGS) entry which is preliminary data.</text>
</comment>
<reference evidence="9" key="1">
    <citation type="journal article" date="2021" name="G3 (Bethesda)">
        <title>Genome and transcriptome analysis of the beet armyworm Spodoptera exigua reveals targets for pest control. .</title>
        <authorList>
            <person name="Simon S."/>
            <person name="Breeschoten T."/>
            <person name="Jansen H.J."/>
            <person name="Dirks R.P."/>
            <person name="Schranz M.E."/>
            <person name="Ros V.I.D."/>
        </authorList>
    </citation>
    <scope>NUCLEOTIDE SEQUENCE</scope>
    <source>
        <strain evidence="9">TB_SE_WUR_2020</strain>
    </source>
</reference>
<dbReference type="PANTHER" id="PTHR11607:SF70">
    <property type="entry name" value="ALPHA-MANNOSIDASE"/>
    <property type="match status" value="1"/>
</dbReference>
<dbReference type="InterPro" id="IPR011682">
    <property type="entry name" value="Glyco_hydro_38_C"/>
</dbReference>
<dbReference type="InterPro" id="IPR015341">
    <property type="entry name" value="Glyco_hydro_38_cen"/>
</dbReference>
<gene>
    <name evidence="9" type="ORF">HF086_002167</name>
</gene>
<dbReference type="GO" id="GO:0006491">
    <property type="term" value="P:N-glycan processing"/>
    <property type="evidence" value="ECO:0007669"/>
    <property type="project" value="TreeGrafter"/>
</dbReference>
<dbReference type="InterPro" id="IPR011013">
    <property type="entry name" value="Gal_mutarotase_sf_dom"/>
</dbReference>
<evidence type="ECO:0000256" key="7">
    <source>
        <dbReference type="SAM" id="SignalP"/>
    </source>
</evidence>
<dbReference type="PANTHER" id="PTHR11607">
    <property type="entry name" value="ALPHA-MANNOSIDASE"/>
    <property type="match status" value="1"/>
</dbReference>
<keyword evidence="6" id="KW-0326">Glycosidase</keyword>
<name>A0A922SFI5_SPOEX</name>
<dbReference type="GO" id="GO:0046872">
    <property type="term" value="F:metal ion binding"/>
    <property type="evidence" value="ECO:0007669"/>
    <property type="project" value="UniProtKB-KW"/>
</dbReference>
<protein>
    <recommendedName>
        <fullName evidence="8">Glycoside hydrolase family 38 central domain-containing protein</fullName>
    </recommendedName>
</protein>
<evidence type="ECO:0000256" key="2">
    <source>
        <dbReference type="ARBA" id="ARBA00009792"/>
    </source>
</evidence>
<evidence type="ECO:0000256" key="4">
    <source>
        <dbReference type="ARBA" id="ARBA00022801"/>
    </source>
</evidence>
<dbReference type="GO" id="GO:0004559">
    <property type="term" value="F:alpha-mannosidase activity"/>
    <property type="evidence" value="ECO:0007669"/>
    <property type="project" value="InterPro"/>
</dbReference>
<feature type="chain" id="PRO_5037067205" description="Glycoside hydrolase family 38 central domain-containing protein" evidence="7">
    <location>
        <begin position="24"/>
        <end position="1349"/>
    </location>
</feature>
<dbReference type="Pfam" id="PF09261">
    <property type="entry name" value="Alpha-mann_mid"/>
    <property type="match status" value="1"/>
</dbReference>
<dbReference type="InterPro" id="IPR013780">
    <property type="entry name" value="Glyco_hydro_b"/>
</dbReference>
<dbReference type="Proteomes" id="UP000814243">
    <property type="component" value="Unassembled WGS sequence"/>
</dbReference>
<evidence type="ECO:0000256" key="3">
    <source>
        <dbReference type="ARBA" id="ARBA00022723"/>
    </source>
</evidence>
<dbReference type="InterPro" id="IPR000602">
    <property type="entry name" value="Glyco_hydro_38_N"/>
</dbReference>
<dbReference type="Gene3D" id="1.20.1270.50">
    <property type="entry name" value="Glycoside hydrolase family 38, central domain"/>
    <property type="match status" value="1"/>
</dbReference>
<evidence type="ECO:0000256" key="5">
    <source>
        <dbReference type="ARBA" id="ARBA00022833"/>
    </source>
</evidence>
<dbReference type="GO" id="GO:0030246">
    <property type="term" value="F:carbohydrate binding"/>
    <property type="evidence" value="ECO:0007669"/>
    <property type="project" value="InterPro"/>
</dbReference>
<accession>A0A922SFI5</accession>
<dbReference type="Pfam" id="PF01074">
    <property type="entry name" value="Glyco_hydro_38N"/>
    <property type="match status" value="1"/>
</dbReference>
<dbReference type="GO" id="GO:0000139">
    <property type="term" value="C:Golgi membrane"/>
    <property type="evidence" value="ECO:0007669"/>
    <property type="project" value="TreeGrafter"/>
</dbReference>
<keyword evidence="4" id="KW-0378">Hydrolase</keyword>
<evidence type="ECO:0000259" key="8">
    <source>
        <dbReference type="SMART" id="SM00872"/>
    </source>
</evidence>
<evidence type="ECO:0000313" key="9">
    <source>
        <dbReference type="EMBL" id="KAH9636467.1"/>
    </source>
</evidence>
<evidence type="ECO:0000256" key="1">
    <source>
        <dbReference type="ARBA" id="ARBA00001947"/>
    </source>
</evidence>
<dbReference type="InterPro" id="IPR011330">
    <property type="entry name" value="Glyco_hydro/deAcase_b/a-brl"/>
</dbReference>